<dbReference type="AlphaFoldDB" id="J9GRE0"/>
<accession>J9GRE0</accession>
<proteinExistence type="predicted"/>
<comment type="caution">
    <text evidence="1">The sequence shown here is derived from an EMBL/GenBank/DDBJ whole genome shotgun (WGS) entry which is preliminary data.</text>
</comment>
<protein>
    <submittedName>
        <fullName evidence="1">Uncharacterized protein</fullName>
    </submittedName>
</protein>
<evidence type="ECO:0000313" key="1">
    <source>
        <dbReference type="EMBL" id="EJX02685.1"/>
    </source>
</evidence>
<gene>
    <name evidence="1" type="ORF">EVA_09209</name>
</gene>
<name>J9GRE0_9ZZZZ</name>
<sequence>MLVRNAIAPGIVHRQAGLQGKLADILAAQTIGILAGKVLLKDLNILARIGLAMVVVGNNTLRLELVDHGILLVELPVERGLVLIMIPPSVEPNAIDTTIVGEQLAELVVHEGVVATPVLLVRGTTEFLARAAERIVETMPVEVAVVEVEAQAAIVAGIGQLLQNVALEGSAIDDIVRVLGGVPHGETVVVARSEGDILRTRLTERAHPLVGIEARRIKTVGQMGILLVVDTLVVHHPLAVAEHGVDTPVDENTKLEVLEFFLALLDLLRGLILCHRRHTHEQCQNRKDSLLHRVDCFDSF</sequence>
<organism evidence="1">
    <name type="scientific">gut metagenome</name>
    <dbReference type="NCBI Taxonomy" id="749906"/>
    <lineage>
        <taxon>unclassified sequences</taxon>
        <taxon>metagenomes</taxon>
        <taxon>organismal metagenomes</taxon>
    </lineage>
</organism>
<dbReference type="EMBL" id="AMCI01002442">
    <property type="protein sequence ID" value="EJX02685.1"/>
    <property type="molecule type" value="Genomic_DNA"/>
</dbReference>
<reference evidence="1" key="1">
    <citation type="journal article" date="2012" name="PLoS ONE">
        <title>Gene sets for utilization of primary and secondary nutrition supplies in the distal gut of endangered iberian lynx.</title>
        <authorList>
            <person name="Alcaide M."/>
            <person name="Messina E."/>
            <person name="Richter M."/>
            <person name="Bargiela R."/>
            <person name="Peplies J."/>
            <person name="Huws S.A."/>
            <person name="Newbold C.J."/>
            <person name="Golyshin P.N."/>
            <person name="Simon M.A."/>
            <person name="Lopez G."/>
            <person name="Yakimov M.M."/>
            <person name="Ferrer M."/>
        </authorList>
    </citation>
    <scope>NUCLEOTIDE SEQUENCE</scope>
</reference>